<dbReference type="Proteomes" id="UP000007755">
    <property type="component" value="Unassembled WGS sequence"/>
</dbReference>
<evidence type="ECO:0000313" key="2">
    <source>
        <dbReference type="Proteomes" id="UP000007755"/>
    </source>
</evidence>
<keyword evidence="2" id="KW-1185">Reference proteome</keyword>
<organism evidence="2">
    <name type="scientific">Acromyrmex echinatior</name>
    <name type="common">Panamanian leafcutter ant</name>
    <name type="synonym">Acromyrmex octospinosus echinatior</name>
    <dbReference type="NCBI Taxonomy" id="103372"/>
    <lineage>
        <taxon>Eukaryota</taxon>
        <taxon>Metazoa</taxon>
        <taxon>Ecdysozoa</taxon>
        <taxon>Arthropoda</taxon>
        <taxon>Hexapoda</taxon>
        <taxon>Insecta</taxon>
        <taxon>Pterygota</taxon>
        <taxon>Neoptera</taxon>
        <taxon>Endopterygota</taxon>
        <taxon>Hymenoptera</taxon>
        <taxon>Apocrita</taxon>
        <taxon>Aculeata</taxon>
        <taxon>Formicoidea</taxon>
        <taxon>Formicidae</taxon>
        <taxon>Myrmicinae</taxon>
        <taxon>Acromyrmex</taxon>
    </lineage>
</organism>
<evidence type="ECO:0000313" key="1">
    <source>
        <dbReference type="EMBL" id="EGI66599.1"/>
    </source>
</evidence>
<dbReference type="EMBL" id="GL888146">
    <property type="protein sequence ID" value="EGI66599.1"/>
    <property type="molecule type" value="Genomic_DNA"/>
</dbReference>
<gene>
    <name evidence="1" type="ORF">G5I_04862</name>
</gene>
<dbReference type="InParanoid" id="F4WGR5"/>
<proteinExistence type="predicted"/>
<sequence length="114" mass="13166">MRLVHVEAAARVSAWYAKTSGDGSSSNTDGGRPGLYQSGLKSSHYWLILCALSIVEHKTILIQPRLVQNYSGQKHYMISENTLQFFQKKRQWQDMILHIYVYKASSHLEYFISR</sequence>
<dbReference type="AlphaFoldDB" id="F4WGR5"/>
<reference evidence="1" key="1">
    <citation type="submission" date="2011-02" db="EMBL/GenBank/DDBJ databases">
        <title>The genome of the leaf-cutting ant Acromyrmex echinatior suggests key adaptations to social evolution and fungus farming.</title>
        <authorList>
            <person name="Nygaard S."/>
            <person name="Zhang G."/>
        </authorList>
    </citation>
    <scope>NUCLEOTIDE SEQUENCE</scope>
</reference>
<accession>F4WGR5</accession>
<name>F4WGR5_ACREC</name>
<protein>
    <submittedName>
        <fullName evidence="1">Uncharacterized protein</fullName>
    </submittedName>
</protein>